<dbReference type="InterPro" id="IPR057326">
    <property type="entry name" value="KR_dom"/>
</dbReference>
<evidence type="ECO:0000256" key="1">
    <source>
        <dbReference type="ARBA" id="ARBA00006484"/>
    </source>
</evidence>
<keyword evidence="2" id="KW-0560">Oxidoreductase</keyword>
<name>A0A5R9F1G5_9BACL</name>
<evidence type="ECO:0000256" key="3">
    <source>
        <dbReference type="RuleBase" id="RU000363"/>
    </source>
</evidence>
<dbReference type="PANTHER" id="PTHR43115:SF4">
    <property type="entry name" value="DEHYDROGENASE_REDUCTASE SDR FAMILY MEMBER 11"/>
    <property type="match status" value="1"/>
</dbReference>
<dbReference type="InterPro" id="IPR036291">
    <property type="entry name" value="NAD(P)-bd_dom_sf"/>
</dbReference>
<organism evidence="5 6">
    <name type="scientific">Exobacillus caeni</name>
    <dbReference type="NCBI Taxonomy" id="2574798"/>
    <lineage>
        <taxon>Bacteria</taxon>
        <taxon>Bacillati</taxon>
        <taxon>Bacillota</taxon>
        <taxon>Bacilli</taxon>
        <taxon>Bacillales</taxon>
        <taxon>Guptibacillaceae</taxon>
        <taxon>Exobacillus</taxon>
    </lineage>
</organism>
<dbReference type="PANTHER" id="PTHR43115">
    <property type="entry name" value="DEHYDROGENASE/REDUCTASE SDR FAMILY MEMBER 11"/>
    <property type="match status" value="1"/>
</dbReference>
<comment type="similarity">
    <text evidence="1 3">Belongs to the short-chain dehydrogenases/reductases (SDR) family.</text>
</comment>
<dbReference type="InterPro" id="IPR002347">
    <property type="entry name" value="SDR_fam"/>
</dbReference>
<feature type="domain" description="Ketoreductase" evidence="4">
    <location>
        <begin position="6"/>
        <end position="190"/>
    </location>
</feature>
<dbReference type="Gene3D" id="3.40.50.720">
    <property type="entry name" value="NAD(P)-binding Rossmann-like Domain"/>
    <property type="match status" value="1"/>
</dbReference>
<evidence type="ECO:0000259" key="4">
    <source>
        <dbReference type="SMART" id="SM00822"/>
    </source>
</evidence>
<evidence type="ECO:0000313" key="6">
    <source>
        <dbReference type="Proteomes" id="UP000308230"/>
    </source>
</evidence>
<dbReference type="Pfam" id="PF00106">
    <property type="entry name" value="adh_short"/>
    <property type="match status" value="1"/>
</dbReference>
<dbReference type="Proteomes" id="UP000308230">
    <property type="component" value="Unassembled WGS sequence"/>
</dbReference>
<reference evidence="5 6" key="1">
    <citation type="submission" date="2019-04" db="EMBL/GenBank/DDBJ databases">
        <title>Bacillus caeni sp. nov., a bacterium isolated from mangrove sediment.</title>
        <authorList>
            <person name="Huang H."/>
            <person name="Mo K."/>
            <person name="Hu Y."/>
        </authorList>
    </citation>
    <scope>NUCLEOTIDE SEQUENCE [LARGE SCALE GENOMIC DNA]</scope>
    <source>
        <strain evidence="5 6">HB172195</strain>
    </source>
</reference>
<dbReference type="SUPFAM" id="SSF51735">
    <property type="entry name" value="NAD(P)-binding Rossmann-fold domains"/>
    <property type="match status" value="1"/>
</dbReference>
<dbReference type="PRINTS" id="PR00081">
    <property type="entry name" value="GDHRDH"/>
</dbReference>
<dbReference type="RefSeq" id="WP_138127880.1">
    <property type="nucleotide sequence ID" value="NZ_SWLG01000012.1"/>
</dbReference>
<proteinExistence type="inferred from homology"/>
<comment type="caution">
    <text evidence="5">The sequence shown here is derived from an EMBL/GenBank/DDBJ whole genome shotgun (WGS) entry which is preliminary data.</text>
</comment>
<dbReference type="GO" id="GO:0016616">
    <property type="term" value="F:oxidoreductase activity, acting on the CH-OH group of donors, NAD or NADP as acceptor"/>
    <property type="evidence" value="ECO:0007669"/>
    <property type="project" value="UniProtKB-ARBA"/>
</dbReference>
<keyword evidence="6" id="KW-1185">Reference proteome</keyword>
<evidence type="ECO:0000256" key="2">
    <source>
        <dbReference type="ARBA" id="ARBA00023002"/>
    </source>
</evidence>
<dbReference type="FunFam" id="3.40.50.720:FF:000047">
    <property type="entry name" value="NADP-dependent L-serine/L-allo-threonine dehydrogenase"/>
    <property type="match status" value="1"/>
</dbReference>
<protein>
    <submittedName>
        <fullName evidence="5">SDR family oxidoreductase</fullName>
    </submittedName>
</protein>
<dbReference type="EMBL" id="SWLG01000012">
    <property type="protein sequence ID" value="TLS36270.1"/>
    <property type="molecule type" value="Genomic_DNA"/>
</dbReference>
<accession>A0A5R9F1G5</accession>
<dbReference type="SMART" id="SM00822">
    <property type="entry name" value="PKS_KR"/>
    <property type="match status" value="1"/>
</dbReference>
<dbReference type="OrthoDB" id="9775296at2"/>
<sequence length="244" mass="26326">MSVKDKVIVITGASSGIGEATAKKFAKEGAKVVLAARREERLQQIKGDIEKAGGEAATKLTDVTSYEDVQALANFAIETYGHIDVMFNNAGIMPLSFMDKIKVDEWDEMVDVNVKGVLYGIAAVLPHMQERNTGHIITTSSVAGHGVFPSGTVYCGTKFAARIFMEGLNKELTNSNVRTTTISPGVVATELMDTISDQDVRPRFEDPNLPSLSSEDIANAVYYAVSQPENVAVNEVIVRPTNQG</sequence>
<dbReference type="AlphaFoldDB" id="A0A5R9F1G5"/>
<dbReference type="PRINTS" id="PR00080">
    <property type="entry name" value="SDRFAMILY"/>
</dbReference>
<gene>
    <name evidence="5" type="ORF">FCL54_16685</name>
</gene>
<evidence type="ECO:0000313" key="5">
    <source>
        <dbReference type="EMBL" id="TLS36270.1"/>
    </source>
</evidence>